<protein>
    <submittedName>
        <fullName evidence="2">Uncharacterized protein</fullName>
    </submittedName>
</protein>
<evidence type="ECO:0000313" key="2">
    <source>
        <dbReference type="EMBL" id="CNU17038.1"/>
    </source>
</evidence>
<accession>A0A655CKY2</accession>
<evidence type="ECO:0000256" key="1">
    <source>
        <dbReference type="SAM" id="MobiDB-lite"/>
    </source>
</evidence>
<reference evidence="2 3" key="1">
    <citation type="submission" date="2015-03" db="EMBL/GenBank/DDBJ databases">
        <authorList>
            <consortium name="Pathogen Informatics"/>
        </authorList>
    </citation>
    <scope>NUCLEOTIDE SEQUENCE [LARGE SCALE GENOMIC DNA]</scope>
    <source>
        <strain evidence="2 3">A1104</strain>
    </source>
</reference>
<organism evidence="2 3">
    <name type="scientific">Salmonella enterica subsp. enterica serovar Bovismorbificans</name>
    <dbReference type="NCBI Taxonomy" id="58097"/>
    <lineage>
        <taxon>Bacteria</taxon>
        <taxon>Pseudomonadati</taxon>
        <taxon>Pseudomonadota</taxon>
        <taxon>Gammaproteobacteria</taxon>
        <taxon>Enterobacterales</taxon>
        <taxon>Enterobacteriaceae</taxon>
        <taxon>Salmonella</taxon>
    </lineage>
</organism>
<feature type="region of interest" description="Disordered" evidence="1">
    <location>
        <begin position="1"/>
        <end position="48"/>
    </location>
</feature>
<dbReference type="Proteomes" id="UP000041314">
    <property type="component" value="Unassembled WGS sequence"/>
</dbReference>
<dbReference type="AlphaFoldDB" id="A0A655CKY2"/>
<evidence type="ECO:0000313" key="3">
    <source>
        <dbReference type="Proteomes" id="UP000041314"/>
    </source>
</evidence>
<proteinExistence type="predicted"/>
<feature type="compositionally biased region" description="Basic residues" evidence="1">
    <location>
        <begin position="11"/>
        <end position="26"/>
    </location>
</feature>
<dbReference type="EMBL" id="CQPA01000013">
    <property type="protein sequence ID" value="CNU17038.1"/>
    <property type="molecule type" value="Genomic_DNA"/>
</dbReference>
<gene>
    <name evidence="2" type="ORF">ERS008198_02089</name>
</gene>
<sequence length="48" mass="5455">MPLGPVENMAHHKGRQAYHNTKHRRGERNSVAPHTMALQEQGGYRAPH</sequence>
<name>A0A655CKY2_SALET</name>